<comment type="caution">
    <text evidence="2">The sequence shown here is derived from an EMBL/GenBank/DDBJ whole genome shotgun (WGS) entry which is preliminary data.</text>
</comment>
<sequence length="120" mass="13829">MEEQPSERHAPDDLRILIRRNDGRFRLGKTDGQAQDAHDDDRPVQRVPSDMLRRDGRIIVGREHHDGVERRHQKKRIKAVERKGPAGTDLADADHVARGADNAEQREHHALAERTELRSR</sequence>
<proteinExistence type="predicted"/>
<name>A0A2W5BZ53_9BACT</name>
<dbReference type="Proteomes" id="UP000249557">
    <property type="component" value="Unassembled WGS sequence"/>
</dbReference>
<feature type="region of interest" description="Disordered" evidence="1">
    <location>
        <begin position="1"/>
        <end position="46"/>
    </location>
</feature>
<feature type="compositionally biased region" description="Basic and acidic residues" evidence="1">
    <location>
        <begin position="1"/>
        <end position="29"/>
    </location>
</feature>
<evidence type="ECO:0000313" key="3">
    <source>
        <dbReference type="Proteomes" id="UP000249557"/>
    </source>
</evidence>
<dbReference type="AlphaFoldDB" id="A0A2W5BZ53"/>
<feature type="region of interest" description="Disordered" evidence="1">
    <location>
        <begin position="62"/>
        <end position="120"/>
    </location>
</feature>
<protein>
    <submittedName>
        <fullName evidence="2">Uncharacterized protein</fullName>
    </submittedName>
</protein>
<evidence type="ECO:0000256" key="1">
    <source>
        <dbReference type="SAM" id="MobiDB-lite"/>
    </source>
</evidence>
<feature type="compositionally biased region" description="Basic and acidic residues" evidence="1">
    <location>
        <begin position="92"/>
        <end position="120"/>
    </location>
</feature>
<organism evidence="2 3">
    <name type="scientific">Micavibrio aeruginosavorus</name>
    <dbReference type="NCBI Taxonomy" id="349221"/>
    <lineage>
        <taxon>Bacteria</taxon>
        <taxon>Pseudomonadati</taxon>
        <taxon>Bdellovibrionota</taxon>
        <taxon>Bdellovibrionia</taxon>
        <taxon>Bdellovibrionales</taxon>
        <taxon>Pseudobdellovibrionaceae</taxon>
        <taxon>Micavibrio</taxon>
    </lineage>
</organism>
<dbReference type="EMBL" id="QFNK01000020">
    <property type="protein sequence ID" value="PZO88351.1"/>
    <property type="molecule type" value="Genomic_DNA"/>
</dbReference>
<accession>A0A2W5BZ53</accession>
<evidence type="ECO:0000313" key="2">
    <source>
        <dbReference type="EMBL" id="PZO88351.1"/>
    </source>
</evidence>
<reference evidence="2 3" key="1">
    <citation type="submission" date="2017-08" db="EMBL/GenBank/DDBJ databases">
        <title>Infants hospitalized years apart are colonized by the same room-sourced microbial strains.</title>
        <authorList>
            <person name="Brooks B."/>
            <person name="Olm M.R."/>
            <person name="Firek B.A."/>
            <person name="Baker R."/>
            <person name="Thomas B.C."/>
            <person name="Morowitz M.J."/>
            <person name="Banfield J.F."/>
        </authorList>
    </citation>
    <scope>NUCLEOTIDE SEQUENCE [LARGE SCALE GENOMIC DNA]</scope>
    <source>
        <strain evidence="2">S2_018_000_R2_104</strain>
    </source>
</reference>
<gene>
    <name evidence="2" type="ORF">DI626_01945</name>
</gene>